<feature type="domain" description="ABC transmembrane type-1" evidence="11">
    <location>
        <begin position="18"/>
        <end position="305"/>
    </location>
</feature>
<dbReference type="Gene3D" id="3.40.50.300">
    <property type="entry name" value="P-loop containing nucleotide triphosphate hydrolases"/>
    <property type="match status" value="1"/>
</dbReference>
<keyword evidence="3" id="KW-1003">Cell membrane</keyword>
<dbReference type="KEGG" id="pbd:PBOR_26225"/>
<dbReference type="Proteomes" id="UP000029518">
    <property type="component" value="Chromosome"/>
</dbReference>
<keyword evidence="7 9" id="KW-1133">Transmembrane helix</keyword>
<feature type="transmembrane region" description="Helical" evidence="9">
    <location>
        <begin position="279"/>
        <end position="303"/>
    </location>
</feature>
<feature type="domain" description="ABC transporter" evidence="10">
    <location>
        <begin position="339"/>
        <end position="577"/>
    </location>
</feature>
<dbReference type="PROSITE" id="PS50893">
    <property type="entry name" value="ABC_TRANSPORTER_2"/>
    <property type="match status" value="1"/>
</dbReference>
<comment type="subcellular location">
    <subcellularLocation>
        <location evidence="1">Cell membrane</location>
        <topology evidence="1">Multi-pass membrane protein</topology>
    </subcellularLocation>
</comment>
<dbReference type="InterPro" id="IPR027417">
    <property type="entry name" value="P-loop_NTPase"/>
</dbReference>
<keyword evidence="6 12" id="KW-0067">ATP-binding</keyword>
<feature type="transmembrane region" description="Helical" evidence="9">
    <location>
        <begin position="12"/>
        <end position="29"/>
    </location>
</feature>
<dbReference type="SUPFAM" id="SSF52540">
    <property type="entry name" value="P-loop containing nucleoside triphosphate hydrolases"/>
    <property type="match status" value="1"/>
</dbReference>
<evidence type="ECO:0000256" key="8">
    <source>
        <dbReference type="ARBA" id="ARBA00023136"/>
    </source>
</evidence>
<evidence type="ECO:0000256" key="6">
    <source>
        <dbReference type="ARBA" id="ARBA00022840"/>
    </source>
</evidence>
<accession>A0A089LIY3</accession>
<dbReference type="InterPro" id="IPR003593">
    <property type="entry name" value="AAA+_ATPase"/>
</dbReference>
<sequence length="585" mass="64326">MLKLLKNLEPKEWFLFGISLMFIIAQVWLDLELPDYMSDITRLIQTPGSEMSEILTAGAWMLLCALGSLATSIVVAGIAARIAADLSARLRANLFDKVQSFSMEEISNFSTASLITRSTNDITQVQMLIVIGLQLLVKAPILAVWAILKITGKSWQWTLATGASVALLVLIVAVCITLVLPKFKKLQQLTDNLNRVSRENLNGLRVIRAYNAEKYQEEKFASANNELTSTNLFANNVMTTLMPSISLIMSGLSLSIYWIGAVIIQAADGTAKMGLFSDMIVFSSYAMQVVMAFMMLIMIFILLPRAQVSAKRINEVLETVPSLKNGSVTHFPVKREDELEFRGVSFKYPDAEDYVLENISFTAKQGETVAFIGSTGCGKSTLVNLIPRFYDATEGEVLVNGINVKEYDQQVLRNKMGYVSQKAVLFGGTVASNIAFGENGAGQVLSSDIVDAVYTSQSSEFVEKLEGNYEAHIAQGGSNLSGGQKQRLSIARAIARRPEILIFDDSFSALDYKTDRKLRSELKKDAHASTMLIVAQRIGTIKDADKIIVLEAGQIAGMGTHDELMQTCSVYQEIAYSQLTKEELA</sequence>
<dbReference type="RefSeq" id="WP_042216438.1">
    <property type="nucleotide sequence ID" value="NZ_CP009285.1"/>
</dbReference>
<feature type="transmembrane region" description="Helical" evidence="9">
    <location>
        <begin position="154"/>
        <end position="180"/>
    </location>
</feature>
<name>A0A089LIY3_PAEBO</name>
<evidence type="ECO:0000256" key="1">
    <source>
        <dbReference type="ARBA" id="ARBA00004651"/>
    </source>
</evidence>
<evidence type="ECO:0000256" key="7">
    <source>
        <dbReference type="ARBA" id="ARBA00022989"/>
    </source>
</evidence>
<dbReference type="EMBL" id="CP009285">
    <property type="protein sequence ID" value="AIQ60055.1"/>
    <property type="molecule type" value="Genomic_DNA"/>
</dbReference>
<feature type="transmembrane region" description="Helical" evidence="9">
    <location>
        <begin position="59"/>
        <end position="84"/>
    </location>
</feature>
<organism evidence="12 13">
    <name type="scientific">Paenibacillus borealis</name>
    <dbReference type="NCBI Taxonomy" id="160799"/>
    <lineage>
        <taxon>Bacteria</taxon>
        <taxon>Bacillati</taxon>
        <taxon>Bacillota</taxon>
        <taxon>Bacilli</taxon>
        <taxon>Bacillales</taxon>
        <taxon>Paenibacillaceae</taxon>
        <taxon>Paenibacillus</taxon>
    </lineage>
</organism>
<dbReference type="HOGENOM" id="CLU_000604_84_3_9"/>
<feature type="transmembrane region" description="Helical" evidence="9">
    <location>
        <begin position="127"/>
        <end position="148"/>
    </location>
</feature>
<protein>
    <submittedName>
        <fullName evidence="12">Multidrug ABC transporter ATP-binding protein</fullName>
    </submittedName>
</protein>
<dbReference type="Pfam" id="PF00664">
    <property type="entry name" value="ABC_membrane"/>
    <property type="match status" value="1"/>
</dbReference>
<dbReference type="SUPFAM" id="SSF90123">
    <property type="entry name" value="ABC transporter transmembrane region"/>
    <property type="match status" value="1"/>
</dbReference>
<keyword evidence="8 9" id="KW-0472">Membrane</keyword>
<dbReference type="Pfam" id="PF00005">
    <property type="entry name" value="ABC_tran"/>
    <property type="match status" value="1"/>
</dbReference>
<dbReference type="FunFam" id="3.40.50.300:FF:000854">
    <property type="entry name" value="Multidrug ABC transporter ATP-binding protein"/>
    <property type="match status" value="1"/>
</dbReference>
<dbReference type="PANTHER" id="PTHR43394">
    <property type="entry name" value="ATP-DEPENDENT PERMEASE MDL1, MITOCHONDRIAL"/>
    <property type="match status" value="1"/>
</dbReference>
<evidence type="ECO:0000259" key="11">
    <source>
        <dbReference type="PROSITE" id="PS50929"/>
    </source>
</evidence>
<evidence type="ECO:0000256" key="4">
    <source>
        <dbReference type="ARBA" id="ARBA00022692"/>
    </source>
</evidence>
<evidence type="ECO:0000313" key="12">
    <source>
        <dbReference type="EMBL" id="AIQ60055.1"/>
    </source>
</evidence>
<feature type="transmembrane region" description="Helical" evidence="9">
    <location>
        <begin position="245"/>
        <end position="267"/>
    </location>
</feature>
<evidence type="ECO:0000256" key="2">
    <source>
        <dbReference type="ARBA" id="ARBA00022448"/>
    </source>
</evidence>
<dbReference type="Gene3D" id="1.20.1560.10">
    <property type="entry name" value="ABC transporter type 1, transmembrane domain"/>
    <property type="match status" value="1"/>
</dbReference>
<dbReference type="PROSITE" id="PS00211">
    <property type="entry name" value="ABC_TRANSPORTER_1"/>
    <property type="match status" value="1"/>
</dbReference>
<reference evidence="12" key="1">
    <citation type="submission" date="2014-08" db="EMBL/GenBank/DDBJ databases">
        <title>Comparative genomics of the Paenibacillus odorifer group.</title>
        <authorList>
            <person name="den Bakker H.C."/>
            <person name="Tsai Y.-C.Y.-C."/>
            <person name="Martin N."/>
            <person name="Korlach J."/>
            <person name="Wiedmann M."/>
        </authorList>
    </citation>
    <scope>NUCLEOTIDE SEQUENCE [LARGE SCALE GENOMIC DNA]</scope>
    <source>
        <strain evidence="12">DSM 13188</strain>
    </source>
</reference>
<dbReference type="AlphaFoldDB" id="A0A089LIY3"/>
<keyword evidence="5" id="KW-0547">Nucleotide-binding</keyword>
<dbReference type="GO" id="GO:0005886">
    <property type="term" value="C:plasma membrane"/>
    <property type="evidence" value="ECO:0007669"/>
    <property type="project" value="UniProtKB-SubCell"/>
</dbReference>
<dbReference type="GO" id="GO:0005524">
    <property type="term" value="F:ATP binding"/>
    <property type="evidence" value="ECO:0007669"/>
    <property type="project" value="UniProtKB-KW"/>
</dbReference>
<dbReference type="GO" id="GO:0015421">
    <property type="term" value="F:ABC-type oligopeptide transporter activity"/>
    <property type="evidence" value="ECO:0007669"/>
    <property type="project" value="TreeGrafter"/>
</dbReference>
<dbReference type="InterPro" id="IPR039421">
    <property type="entry name" value="Type_1_exporter"/>
</dbReference>
<dbReference type="InterPro" id="IPR017871">
    <property type="entry name" value="ABC_transporter-like_CS"/>
</dbReference>
<keyword evidence="13" id="KW-1185">Reference proteome</keyword>
<evidence type="ECO:0000256" key="9">
    <source>
        <dbReference type="SAM" id="Phobius"/>
    </source>
</evidence>
<dbReference type="GO" id="GO:0016887">
    <property type="term" value="F:ATP hydrolysis activity"/>
    <property type="evidence" value="ECO:0007669"/>
    <property type="project" value="InterPro"/>
</dbReference>
<evidence type="ECO:0000256" key="3">
    <source>
        <dbReference type="ARBA" id="ARBA00022475"/>
    </source>
</evidence>
<dbReference type="InterPro" id="IPR011527">
    <property type="entry name" value="ABC1_TM_dom"/>
</dbReference>
<evidence type="ECO:0000256" key="5">
    <source>
        <dbReference type="ARBA" id="ARBA00022741"/>
    </source>
</evidence>
<keyword evidence="4 9" id="KW-0812">Transmembrane</keyword>
<dbReference type="SMART" id="SM00382">
    <property type="entry name" value="AAA"/>
    <property type="match status" value="1"/>
</dbReference>
<dbReference type="PANTHER" id="PTHR43394:SF1">
    <property type="entry name" value="ATP-BINDING CASSETTE SUB-FAMILY B MEMBER 10, MITOCHONDRIAL"/>
    <property type="match status" value="1"/>
</dbReference>
<dbReference type="InterPro" id="IPR003439">
    <property type="entry name" value="ABC_transporter-like_ATP-bd"/>
</dbReference>
<dbReference type="InterPro" id="IPR036640">
    <property type="entry name" value="ABC1_TM_sf"/>
</dbReference>
<gene>
    <name evidence="12" type="ORF">PBOR_26225</name>
</gene>
<dbReference type="CDD" id="cd18548">
    <property type="entry name" value="ABC_6TM_Tm287_like"/>
    <property type="match status" value="1"/>
</dbReference>
<keyword evidence="2" id="KW-0813">Transport</keyword>
<proteinExistence type="predicted"/>
<evidence type="ECO:0000259" key="10">
    <source>
        <dbReference type="PROSITE" id="PS50893"/>
    </source>
</evidence>
<dbReference type="OrthoDB" id="9770415at2"/>
<evidence type="ECO:0000313" key="13">
    <source>
        <dbReference type="Proteomes" id="UP000029518"/>
    </source>
</evidence>
<dbReference type="PROSITE" id="PS50929">
    <property type="entry name" value="ABC_TM1F"/>
    <property type="match status" value="1"/>
</dbReference>